<organism evidence="2 3">
    <name type="scientific">Bacillus subtilis</name>
    <dbReference type="NCBI Taxonomy" id="1423"/>
    <lineage>
        <taxon>Bacteria</taxon>
        <taxon>Bacillati</taxon>
        <taxon>Bacillota</taxon>
        <taxon>Bacilli</taxon>
        <taxon>Bacillales</taxon>
        <taxon>Bacillaceae</taxon>
        <taxon>Bacillus</taxon>
    </lineage>
</organism>
<protein>
    <submittedName>
        <fullName evidence="2">Helix-turn-helix domain-containing protein</fullName>
    </submittedName>
</protein>
<dbReference type="InterPro" id="IPR010982">
    <property type="entry name" value="Lambda_DNA-bd_dom_sf"/>
</dbReference>
<evidence type="ECO:0000313" key="2">
    <source>
        <dbReference type="EMBL" id="WEY83176.1"/>
    </source>
</evidence>
<dbReference type="RefSeq" id="WP_161512377.1">
    <property type="nucleotide sequence ID" value="NZ_CP120600.2"/>
</dbReference>
<feature type="domain" description="HTH cro/C1-type" evidence="1">
    <location>
        <begin position="5"/>
        <end position="61"/>
    </location>
</feature>
<gene>
    <name evidence="2" type="ORF">P5633_12040</name>
</gene>
<evidence type="ECO:0000259" key="1">
    <source>
        <dbReference type="PROSITE" id="PS50943"/>
    </source>
</evidence>
<name>A0AAX3RFB0_BACIU</name>
<dbReference type="CDD" id="cd00093">
    <property type="entry name" value="HTH_XRE"/>
    <property type="match status" value="1"/>
</dbReference>
<dbReference type="AlphaFoldDB" id="A0AAX3RFB0"/>
<dbReference type="SMART" id="SM00530">
    <property type="entry name" value="HTH_XRE"/>
    <property type="match status" value="1"/>
</dbReference>
<dbReference type="SUPFAM" id="SSF47413">
    <property type="entry name" value="lambda repressor-like DNA-binding domains"/>
    <property type="match status" value="1"/>
</dbReference>
<reference evidence="2" key="1">
    <citation type="submission" date="2025-02" db="EMBL/GenBank/DDBJ databases">
        <title>Complete genome sequences of 52 Bacillus and Priestia strains isolated from West-African fermentations and 26 reference strains from the DSMZ collection.</title>
        <authorList>
            <person name="Wiedenbein E.S."/>
            <person name="Canoy T.S."/>
            <person name="Hui Y."/>
            <person name="Parkouda C."/>
            <person name="Dawende C."/>
            <person name="Ametefe E."/>
            <person name="Jespersen L."/>
            <person name="Nielsen D.S."/>
        </authorList>
    </citation>
    <scope>NUCLEOTIDE SEQUENCE</scope>
    <source>
        <strain evidence="2">PRO56</strain>
    </source>
</reference>
<dbReference type="Pfam" id="PF13443">
    <property type="entry name" value="HTH_26"/>
    <property type="match status" value="1"/>
</dbReference>
<dbReference type="GO" id="GO:0003677">
    <property type="term" value="F:DNA binding"/>
    <property type="evidence" value="ECO:0007669"/>
    <property type="project" value="InterPro"/>
</dbReference>
<dbReference type="Proteomes" id="UP001214898">
    <property type="component" value="Chromosome"/>
</dbReference>
<sequence length="64" mass="7444">MKLRLKEILKERHIEQKDLAVMTGLSTRTISELCNNKTKRYPSDALERIVLALEITDANELFEI</sequence>
<dbReference type="InterPro" id="IPR001387">
    <property type="entry name" value="Cro/C1-type_HTH"/>
</dbReference>
<evidence type="ECO:0000313" key="3">
    <source>
        <dbReference type="Proteomes" id="UP001214898"/>
    </source>
</evidence>
<dbReference type="EMBL" id="CP120576">
    <property type="protein sequence ID" value="WEY83176.1"/>
    <property type="molecule type" value="Genomic_DNA"/>
</dbReference>
<dbReference type="PROSITE" id="PS50943">
    <property type="entry name" value="HTH_CROC1"/>
    <property type="match status" value="1"/>
</dbReference>
<dbReference type="GeneID" id="76983388"/>
<accession>A0AAX3RFB0</accession>
<proteinExistence type="predicted"/>
<dbReference type="Gene3D" id="1.10.260.40">
    <property type="entry name" value="lambda repressor-like DNA-binding domains"/>
    <property type="match status" value="1"/>
</dbReference>